<evidence type="ECO:0000313" key="2">
    <source>
        <dbReference type="Proteomes" id="UP000025227"/>
    </source>
</evidence>
<dbReference type="WBParaSite" id="HCON_00057680-00001">
    <property type="protein sequence ID" value="HCON_00057680-00001"/>
    <property type="gene ID" value="HCON_00057680"/>
</dbReference>
<organism evidence="2 3">
    <name type="scientific">Haemonchus contortus</name>
    <name type="common">Barber pole worm</name>
    <dbReference type="NCBI Taxonomy" id="6289"/>
    <lineage>
        <taxon>Eukaryota</taxon>
        <taxon>Metazoa</taxon>
        <taxon>Ecdysozoa</taxon>
        <taxon>Nematoda</taxon>
        <taxon>Chromadorea</taxon>
        <taxon>Rhabditida</taxon>
        <taxon>Rhabditina</taxon>
        <taxon>Rhabditomorpha</taxon>
        <taxon>Strongyloidea</taxon>
        <taxon>Trichostrongylidae</taxon>
        <taxon>Haemonchus</taxon>
    </lineage>
</organism>
<feature type="chain" id="PRO_5029870385" evidence="1">
    <location>
        <begin position="22"/>
        <end position="292"/>
    </location>
</feature>
<evidence type="ECO:0000313" key="3">
    <source>
        <dbReference type="WBParaSite" id="HCON_00057680-00001"/>
    </source>
</evidence>
<dbReference type="PROSITE" id="PS51257">
    <property type="entry name" value="PROKAR_LIPOPROTEIN"/>
    <property type="match status" value="1"/>
</dbReference>
<keyword evidence="1" id="KW-0732">Signal</keyword>
<accession>A0A7I5E7Z2</accession>
<dbReference type="Proteomes" id="UP000025227">
    <property type="component" value="Unplaced"/>
</dbReference>
<protein>
    <submittedName>
        <fullName evidence="3">Ig-like domain-containing protein</fullName>
    </submittedName>
</protein>
<keyword evidence="2" id="KW-1185">Reference proteome</keyword>
<feature type="signal peptide" evidence="1">
    <location>
        <begin position="1"/>
        <end position="21"/>
    </location>
</feature>
<dbReference type="OrthoDB" id="5815922at2759"/>
<dbReference type="AlphaFoldDB" id="A0A7I5E7Z2"/>
<reference evidence="3" key="1">
    <citation type="submission" date="2020-12" db="UniProtKB">
        <authorList>
            <consortium name="WormBaseParasite"/>
        </authorList>
    </citation>
    <scope>IDENTIFICATION</scope>
    <source>
        <strain evidence="3">MHco3</strain>
    </source>
</reference>
<sequence length="292" mass="32726">MLPRLLLWCVLLRLLPLYVTSGTSCDLFWSSRQSLGYEQGIQLQVCCNVSSVKIWAFKSAANFQISRLVFESDFPQIEDDPYSELQLSMCSDRSEPTIGWVGAKPGVNCTYSTGQTLNIPHGAIPIPDWYVICYTLSDGCQICRLDILCENDLTEACADLFILGSSPRASNSTIDYWIKAGDNFPFPNSSQVELTTSVQRNSIPVDVRKLSIAAGEKKRLTVSGLKANEVYDIRRCVEIRLSPALTQNQQFNFTDTTSRLCSEEGYRTQPNVARIPHPLWIALITILLLVIR</sequence>
<name>A0A7I5E7Z2_HAECO</name>
<evidence type="ECO:0000256" key="1">
    <source>
        <dbReference type="SAM" id="SignalP"/>
    </source>
</evidence>
<proteinExistence type="predicted"/>